<reference evidence="1 2" key="1">
    <citation type="submission" date="2024-06" db="EMBL/GenBank/DDBJ databases">
        <title>Sorghum-associated microbial communities from plants grown in Nebraska, USA.</title>
        <authorList>
            <person name="Schachtman D."/>
        </authorList>
    </citation>
    <scope>NUCLEOTIDE SEQUENCE [LARGE SCALE GENOMIC DNA]</scope>
    <source>
        <strain evidence="1 2">1288</strain>
    </source>
</reference>
<dbReference type="Proteomes" id="UP001549104">
    <property type="component" value="Unassembled WGS sequence"/>
</dbReference>
<sequence length="72" mass="7871">MKYVLLTHKRYKSSSVLVSTRNCESAAALIGLLTARLIRDNAEVVGAILANVPGHHFVEDADYTYQAVIKAP</sequence>
<name>A0ABV2KC86_SPOPS</name>
<dbReference type="RefSeq" id="WP_354314153.1">
    <property type="nucleotide sequence ID" value="NZ_JBEPME010000005.1"/>
</dbReference>
<evidence type="ECO:0000313" key="2">
    <source>
        <dbReference type="Proteomes" id="UP001549104"/>
    </source>
</evidence>
<dbReference type="EMBL" id="JBEPME010000005">
    <property type="protein sequence ID" value="MET3658502.1"/>
    <property type="molecule type" value="Genomic_DNA"/>
</dbReference>
<accession>A0ABV2KC86</accession>
<comment type="caution">
    <text evidence="1">The sequence shown here is derived from an EMBL/GenBank/DDBJ whole genome shotgun (WGS) entry which is preliminary data.</text>
</comment>
<gene>
    <name evidence="1" type="ORF">ABIC55_003619</name>
</gene>
<evidence type="ECO:0000313" key="1">
    <source>
        <dbReference type="EMBL" id="MET3658502.1"/>
    </source>
</evidence>
<proteinExistence type="predicted"/>
<keyword evidence="2" id="KW-1185">Reference proteome</keyword>
<protein>
    <submittedName>
        <fullName evidence="1">Uncharacterized protein</fullName>
    </submittedName>
</protein>
<organism evidence="1 2">
    <name type="scientific">Sporosarcina psychrophila</name>
    <name type="common">Bacillus psychrophilus</name>
    <dbReference type="NCBI Taxonomy" id="1476"/>
    <lineage>
        <taxon>Bacteria</taxon>
        <taxon>Bacillati</taxon>
        <taxon>Bacillota</taxon>
        <taxon>Bacilli</taxon>
        <taxon>Bacillales</taxon>
        <taxon>Caryophanaceae</taxon>
        <taxon>Sporosarcina</taxon>
    </lineage>
</organism>